<name>A0A239LKF4_9BURK</name>
<dbReference type="GO" id="GO:0050385">
    <property type="term" value="F:ureidoglycolate lyase activity"/>
    <property type="evidence" value="ECO:0007669"/>
    <property type="project" value="UniProtKB-EC"/>
</dbReference>
<dbReference type="InterPro" id="IPR024060">
    <property type="entry name" value="Ureidoglycolate_lyase_dom_sf"/>
</dbReference>
<evidence type="ECO:0000313" key="5">
    <source>
        <dbReference type="EMBL" id="SNT30951.1"/>
    </source>
</evidence>
<sequence>MRRLTCLELNAAAFAPFGAVIDGEGRAPESINDGTTQRYADLARLDLCANAGDGAPLIHLYVASARRFPLRLARLERHRRASQVFIPLNGQRFIIVVAPGGPLPDWERMQAFLSKPGQAVSLHRGCWHHGLVALNDSDRFAVIEGGAYRTDTEELDAPEDILLELPE</sequence>
<accession>A0A239LKF4</accession>
<dbReference type="SUPFAM" id="SSF51182">
    <property type="entry name" value="RmlC-like cupins"/>
    <property type="match status" value="1"/>
</dbReference>
<dbReference type="Gene3D" id="2.60.120.480">
    <property type="entry name" value="Ureidoglycolate hydrolase"/>
    <property type="match status" value="1"/>
</dbReference>
<evidence type="ECO:0000256" key="2">
    <source>
        <dbReference type="ARBA" id="ARBA00022631"/>
    </source>
</evidence>
<evidence type="ECO:0000256" key="3">
    <source>
        <dbReference type="ARBA" id="ARBA00023239"/>
    </source>
</evidence>
<protein>
    <submittedName>
        <fullName evidence="5">Ureidoglycolate lyase</fullName>
    </submittedName>
</protein>
<comment type="subunit">
    <text evidence="1">Homodimer.</text>
</comment>
<keyword evidence="3 5" id="KW-0456">Lyase</keyword>
<dbReference type="GO" id="GO:0006144">
    <property type="term" value="P:purine nucleobase metabolic process"/>
    <property type="evidence" value="ECO:0007669"/>
    <property type="project" value="UniProtKB-KW"/>
</dbReference>
<proteinExistence type="predicted"/>
<dbReference type="InterPro" id="IPR007247">
    <property type="entry name" value="Ureidogly_lyase"/>
</dbReference>
<dbReference type="InterPro" id="IPR011051">
    <property type="entry name" value="RmlC_Cupin_sf"/>
</dbReference>
<dbReference type="Proteomes" id="UP000198284">
    <property type="component" value="Unassembled WGS sequence"/>
</dbReference>
<keyword evidence="2" id="KW-0659">Purine metabolism</keyword>
<dbReference type="Pfam" id="PF04115">
    <property type="entry name" value="Ureidogly_lyase"/>
    <property type="match status" value="1"/>
</dbReference>
<reference evidence="5 6" key="1">
    <citation type="submission" date="2017-06" db="EMBL/GenBank/DDBJ databases">
        <authorList>
            <person name="Kim H.J."/>
            <person name="Triplett B.A."/>
        </authorList>
    </citation>
    <scope>NUCLEOTIDE SEQUENCE [LARGE SCALE GENOMIC DNA]</scope>
    <source>
        <strain evidence="5 6">U15</strain>
    </source>
</reference>
<dbReference type="GO" id="GO:0004848">
    <property type="term" value="F:ureidoglycolate hydrolase activity"/>
    <property type="evidence" value="ECO:0007669"/>
    <property type="project" value="InterPro"/>
</dbReference>
<dbReference type="CDD" id="cd20298">
    <property type="entry name" value="cupin_UAH"/>
    <property type="match status" value="1"/>
</dbReference>
<dbReference type="EMBL" id="FZOT01000024">
    <property type="protein sequence ID" value="SNT30951.1"/>
    <property type="molecule type" value="Genomic_DNA"/>
</dbReference>
<dbReference type="PANTHER" id="PTHR21221">
    <property type="entry name" value="UREIDOGLYCOLATE HYDROLASE"/>
    <property type="match status" value="1"/>
</dbReference>
<keyword evidence="6" id="KW-1185">Reference proteome</keyword>
<evidence type="ECO:0000256" key="4">
    <source>
        <dbReference type="ARBA" id="ARBA00047684"/>
    </source>
</evidence>
<evidence type="ECO:0000256" key="1">
    <source>
        <dbReference type="ARBA" id="ARBA00011738"/>
    </source>
</evidence>
<dbReference type="RefSeq" id="WP_176442603.1">
    <property type="nucleotide sequence ID" value="NZ_FZOT01000024.1"/>
</dbReference>
<organism evidence="5 6">
    <name type="scientific">Noviherbaspirillum humi</name>
    <dbReference type="NCBI Taxonomy" id="1688639"/>
    <lineage>
        <taxon>Bacteria</taxon>
        <taxon>Pseudomonadati</taxon>
        <taxon>Pseudomonadota</taxon>
        <taxon>Betaproteobacteria</taxon>
        <taxon>Burkholderiales</taxon>
        <taxon>Oxalobacteraceae</taxon>
        <taxon>Noviherbaspirillum</taxon>
    </lineage>
</organism>
<dbReference type="InterPro" id="IPR047233">
    <property type="entry name" value="UAH_cupin"/>
</dbReference>
<comment type="catalytic activity">
    <reaction evidence="4">
        <text>(S)-ureidoglycolate = urea + glyoxylate</text>
        <dbReference type="Rhea" id="RHEA:11304"/>
        <dbReference type="ChEBI" id="CHEBI:16199"/>
        <dbReference type="ChEBI" id="CHEBI:36655"/>
        <dbReference type="ChEBI" id="CHEBI:57296"/>
        <dbReference type="EC" id="4.3.2.3"/>
    </reaction>
</comment>
<dbReference type="GO" id="GO:0000256">
    <property type="term" value="P:allantoin catabolic process"/>
    <property type="evidence" value="ECO:0007669"/>
    <property type="project" value="InterPro"/>
</dbReference>
<dbReference type="PANTHER" id="PTHR21221:SF1">
    <property type="entry name" value="UREIDOGLYCOLATE LYASE"/>
    <property type="match status" value="1"/>
</dbReference>
<dbReference type="AlphaFoldDB" id="A0A239LKF4"/>
<gene>
    <name evidence="5" type="ORF">SAMN06265795_12414</name>
</gene>
<dbReference type="PIRSF" id="PIRSF017306">
    <property type="entry name" value="Ureidogly_hydro"/>
    <property type="match status" value="1"/>
</dbReference>
<evidence type="ECO:0000313" key="6">
    <source>
        <dbReference type="Proteomes" id="UP000198284"/>
    </source>
</evidence>